<name>A0A4S8MWH5_DENBC</name>
<evidence type="ECO:0000256" key="2">
    <source>
        <dbReference type="ARBA" id="ARBA00022980"/>
    </source>
</evidence>
<dbReference type="InterPro" id="IPR047864">
    <property type="entry name" value="Ribosomal_eS26_CS"/>
</dbReference>
<dbReference type="GO" id="GO:0003729">
    <property type="term" value="F:mRNA binding"/>
    <property type="evidence" value="ECO:0007669"/>
    <property type="project" value="TreeGrafter"/>
</dbReference>
<dbReference type="Proteomes" id="UP000297245">
    <property type="component" value="Unassembled WGS sequence"/>
</dbReference>
<evidence type="ECO:0000256" key="1">
    <source>
        <dbReference type="ARBA" id="ARBA00008596"/>
    </source>
</evidence>
<dbReference type="PANTHER" id="PTHR12538:SF0">
    <property type="entry name" value="40S RIBOSOMAL PROTEIN S26"/>
    <property type="match status" value="1"/>
</dbReference>
<sequence>NGGRNKKGRGHVSFLRCSNCSRCVGKDKAIKRFTVRNMVESAAVRDIGEASVYPGAFSYSCELVAPFKYTVPKLYIKIVYCVSCAIHSHVVRVRSREGRRNRAPPPRVRWKDGKKVNPAVAAAEDAKAAAAAGKA</sequence>
<dbReference type="InterPro" id="IPR038551">
    <property type="entry name" value="Ribosomal_eS26_sf"/>
</dbReference>
<evidence type="ECO:0000313" key="6">
    <source>
        <dbReference type="EMBL" id="THV07079.1"/>
    </source>
</evidence>
<dbReference type="EMBL" id="ML179039">
    <property type="protein sequence ID" value="THV07079.1"/>
    <property type="molecule type" value="Genomic_DNA"/>
</dbReference>
<dbReference type="PROSITE" id="PS00733">
    <property type="entry name" value="RIBOSOMAL_S26E"/>
    <property type="match status" value="1"/>
</dbReference>
<evidence type="ECO:0000256" key="4">
    <source>
        <dbReference type="RuleBase" id="RU363128"/>
    </source>
</evidence>
<keyword evidence="2 4" id="KW-0689">Ribosomal protein</keyword>
<evidence type="ECO:0000256" key="3">
    <source>
        <dbReference type="ARBA" id="ARBA00023274"/>
    </source>
</evidence>
<dbReference type="GO" id="GO:0022627">
    <property type="term" value="C:cytosolic small ribosomal subunit"/>
    <property type="evidence" value="ECO:0007669"/>
    <property type="project" value="TreeGrafter"/>
</dbReference>
<reference evidence="6 7" key="1">
    <citation type="journal article" date="2019" name="Nat. Ecol. Evol.">
        <title>Megaphylogeny resolves global patterns of mushroom evolution.</title>
        <authorList>
            <person name="Varga T."/>
            <person name="Krizsan K."/>
            <person name="Foldi C."/>
            <person name="Dima B."/>
            <person name="Sanchez-Garcia M."/>
            <person name="Sanchez-Ramirez S."/>
            <person name="Szollosi G.J."/>
            <person name="Szarkandi J.G."/>
            <person name="Papp V."/>
            <person name="Albert L."/>
            <person name="Andreopoulos W."/>
            <person name="Angelini C."/>
            <person name="Antonin V."/>
            <person name="Barry K.W."/>
            <person name="Bougher N.L."/>
            <person name="Buchanan P."/>
            <person name="Buyck B."/>
            <person name="Bense V."/>
            <person name="Catcheside P."/>
            <person name="Chovatia M."/>
            <person name="Cooper J."/>
            <person name="Damon W."/>
            <person name="Desjardin D."/>
            <person name="Finy P."/>
            <person name="Geml J."/>
            <person name="Haridas S."/>
            <person name="Hughes K."/>
            <person name="Justo A."/>
            <person name="Karasinski D."/>
            <person name="Kautmanova I."/>
            <person name="Kiss B."/>
            <person name="Kocsube S."/>
            <person name="Kotiranta H."/>
            <person name="LaButti K.M."/>
            <person name="Lechner B.E."/>
            <person name="Liimatainen K."/>
            <person name="Lipzen A."/>
            <person name="Lukacs Z."/>
            <person name="Mihaltcheva S."/>
            <person name="Morgado L.N."/>
            <person name="Niskanen T."/>
            <person name="Noordeloos M.E."/>
            <person name="Ohm R.A."/>
            <person name="Ortiz-Santana B."/>
            <person name="Ovrebo C."/>
            <person name="Racz N."/>
            <person name="Riley R."/>
            <person name="Savchenko A."/>
            <person name="Shiryaev A."/>
            <person name="Soop K."/>
            <person name="Spirin V."/>
            <person name="Szebenyi C."/>
            <person name="Tomsovsky M."/>
            <person name="Tulloss R.E."/>
            <person name="Uehling J."/>
            <person name="Grigoriev I.V."/>
            <person name="Vagvolgyi C."/>
            <person name="Papp T."/>
            <person name="Martin F.M."/>
            <person name="Miettinen O."/>
            <person name="Hibbett D.S."/>
            <person name="Nagy L.G."/>
        </authorList>
    </citation>
    <scope>NUCLEOTIDE SEQUENCE [LARGE SCALE GENOMIC DNA]</scope>
    <source>
        <strain evidence="6 7">CBS 962.96</strain>
    </source>
</reference>
<dbReference type="GO" id="GO:0003735">
    <property type="term" value="F:structural constituent of ribosome"/>
    <property type="evidence" value="ECO:0007669"/>
    <property type="project" value="InterPro"/>
</dbReference>
<feature type="region of interest" description="Disordered" evidence="5">
    <location>
        <begin position="95"/>
        <end position="116"/>
    </location>
</feature>
<accession>A0A4S8MWH5</accession>
<dbReference type="PANTHER" id="PTHR12538">
    <property type="entry name" value="40S RIBOSOMAL PROTEIN S26"/>
    <property type="match status" value="1"/>
</dbReference>
<evidence type="ECO:0000313" key="7">
    <source>
        <dbReference type="Proteomes" id="UP000297245"/>
    </source>
</evidence>
<dbReference type="InterPro" id="IPR000892">
    <property type="entry name" value="Ribosomal_eS26"/>
</dbReference>
<evidence type="ECO:0000256" key="5">
    <source>
        <dbReference type="SAM" id="MobiDB-lite"/>
    </source>
</evidence>
<dbReference type="GO" id="GO:0006412">
    <property type="term" value="P:translation"/>
    <property type="evidence" value="ECO:0007669"/>
    <property type="project" value="InterPro"/>
</dbReference>
<dbReference type="AlphaFoldDB" id="A0A4S8MWH5"/>
<dbReference type="Pfam" id="PF01283">
    <property type="entry name" value="Ribosomal_S26e"/>
    <property type="match status" value="1"/>
</dbReference>
<comment type="similarity">
    <text evidence="1 4">Belongs to the eukaryotic ribosomal protein eS26 family.</text>
</comment>
<feature type="non-terminal residue" evidence="6">
    <location>
        <position position="1"/>
    </location>
</feature>
<keyword evidence="7" id="KW-1185">Reference proteome</keyword>
<dbReference type="Gene3D" id="3.30.1740.20">
    <property type="entry name" value="Ribosomal protein S26e"/>
    <property type="match status" value="1"/>
</dbReference>
<organism evidence="6 7">
    <name type="scientific">Dendrothele bispora (strain CBS 962.96)</name>
    <dbReference type="NCBI Taxonomy" id="1314807"/>
    <lineage>
        <taxon>Eukaryota</taxon>
        <taxon>Fungi</taxon>
        <taxon>Dikarya</taxon>
        <taxon>Basidiomycota</taxon>
        <taxon>Agaricomycotina</taxon>
        <taxon>Agaricomycetes</taxon>
        <taxon>Agaricomycetidae</taxon>
        <taxon>Agaricales</taxon>
        <taxon>Agaricales incertae sedis</taxon>
        <taxon>Dendrothele</taxon>
    </lineage>
</organism>
<keyword evidence="3 4" id="KW-0687">Ribonucleoprotein</keyword>
<dbReference type="OrthoDB" id="10262653at2759"/>
<gene>
    <name evidence="6" type="ORF">K435DRAFT_644004</name>
</gene>
<proteinExistence type="inferred from homology"/>
<protein>
    <recommendedName>
        <fullName evidence="4">40S ribosomal protein S26</fullName>
    </recommendedName>
</protein>